<dbReference type="EMBL" id="BSPC01000005">
    <property type="protein sequence ID" value="GLS17520.1"/>
    <property type="molecule type" value="Genomic_DNA"/>
</dbReference>
<dbReference type="SMART" id="SM00530">
    <property type="entry name" value="HTH_XRE"/>
    <property type="match status" value="1"/>
</dbReference>
<reference evidence="4" key="1">
    <citation type="journal article" date="2019" name="Int. J. Syst. Evol. Microbiol.">
        <title>The Global Catalogue of Microorganisms (GCM) 10K type strain sequencing project: providing services to taxonomists for standard genome sequencing and annotation.</title>
        <authorList>
            <consortium name="The Broad Institute Genomics Platform"/>
            <consortium name="The Broad Institute Genome Sequencing Center for Infectious Disease"/>
            <person name="Wu L."/>
            <person name="Ma J."/>
        </authorList>
    </citation>
    <scope>NUCLEOTIDE SEQUENCE [LARGE SCALE GENOMIC DNA]</scope>
    <source>
        <strain evidence="4">NBRC 101365</strain>
    </source>
</reference>
<evidence type="ECO:0000259" key="2">
    <source>
        <dbReference type="PROSITE" id="PS50943"/>
    </source>
</evidence>
<dbReference type="PANTHER" id="PTHR36924:SF1">
    <property type="entry name" value="ANTITOXIN HIGA-1"/>
    <property type="match status" value="1"/>
</dbReference>
<dbReference type="NCBIfam" id="TIGR02607">
    <property type="entry name" value="antidote_HigA"/>
    <property type="match status" value="1"/>
</dbReference>
<keyword evidence="4" id="KW-1185">Reference proteome</keyword>
<protein>
    <submittedName>
        <fullName evidence="3">Transcriptional regulator</fullName>
    </submittedName>
</protein>
<keyword evidence="1" id="KW-0238">DNA-binding</keyword>
<sequence length="104" mass="11580">MSKSSITTDQIENPTPGEMLLEDFLKPYELTQNALARAIGVPPRRINEIVLGKRSITADTDLTLARYFGLSDGFWLGVQADYELMERRRAIAAELAEITPRAVA</sequence>
<dbReference type="PROSITE" id="PS50943">
    <property type="entry name" value="HTH_CROC1"/>
    <property type="match status" value="1"/>
</dbReference>
<comment type="caution">
    <text evidence="3">The sequence shown here is derived from an EMBL/GenBank/DDBJ whole genome shotgun (WGS) entry which is preliminary data.</text>
</comment>
<dbReference type="Proteomes" id="UP001156882">
    <property type="component" value="Unassembled WGS sequence"/>
</dbReference>
<evidence type="ECO:0000313" key="4">
    <source>
        <dbReference type="Proteomes" id="UP001156882"/>
    </source>
</evidence>
<organism evidence="3 4">
    <name type="scientific">Labrys miyagiensis</name>
    <dbReference type="NCBI Taxonomy" id="346912"/>
    <lineage>
        <taxon>Bacteria</taxon>
        <taxon>Pseudomonadati</taxon>
        <taxon>Pseudomonadota</taxon>
        <taxon>Alphaproteobacteria</taxon>
        <taxon>Hyphomicrobiales</taxon>
        <taxon>Xanthobacteraceae</taxon>
        <taxon>Labrys</taxon>
    </lineage>
</organism>
<proteinExistence type="predicted"/>
<accession>A0ABQ6CC36</accession>
<dbReference type="CDD" id="cd00093">
    <property type="entry name" value="HTH_XRE"/>
    <property type="match status" value="1"/>
</dbReference>
<dbReference type="InterPro" id="IPR010982">
    <property type="entry name" value="Lambda_DNA-bd_dom_sf"/>
</dbReference>
<feature type="domain" description="HTH cro/C1-type" evidence="2">
    <location>
        <begin position="30"/>
        <end position="75"/>
    </location>
</feature>
<evidence type="ECO:0000313" key="3">
    <source>
        <dbReference type="EMBL" id="GLS17520.1"/>
    </source>
</evidence>
<gene>
    <name evidence="3" type="ORF">GCM10007874_05350</name>
</gene>
<dbReference type="RefSeq" id="WP_284310334.1">
    <property type="nucleotide sequence ID" value="NZ_BSPC01000005.1"/>
</dbReference>
<evidence type="ECO:0000256" key="1">
    <source>
        <dbReference type="ARBA" id="ARBA00023125"/>
    </source>
</evidence>
<dbReference type="Pfam" id="PF01381">
    <property type="entry name" value="HTH_3"/>
    <property type="match status" value="1"/>
</dbReference>
<dbReference type="Gene3D" id="1.10.260.40">
    <property type="entry name" value="lambda repressor-like DNA-binding domains"/>
    <property type="match status" value="1"/>
</dbReference>
<dbReference type="SUPFAM" id="SSF47413">
    <property type="entry name" value="lambda repressor-like DNA-binding domains"/>
    <property type="match status" value="1"/>
</dbReference>
<dbReference type="InterPro" id="IPR013430">
    <property type="entry name" value="Toxin_antidote_HigA"/>
</dbReference>
<dbReference type="PANTHER" id="PTHR36924">
    <property type="entry name" value="ANTITOXIN HIGA-1"/>
    <property type="match status" value="1"/>
</dbReference>
<name>A0ABQ6CC36_9HYPH</name>
<dbReference type="InterPro" id="IPR001387">
    <property type="entry name" value="Cro/C1-type_HTH"/>
</dbReference>